<proteinExistence type="predicted"/>
<reference evidence="1 2" key="1">
    <citation type="submission" date="2019-08" db="EMBL/GenBank/DDBJ databases">
        <authorList>
            <person name="Kuhnert P."/>
        </authorList>
    </citation>
    <scope>NUCLEOTIDE SEQUENCE [LARGE SCALE GENOMIC DNA]</scope>
    <source>
        <strain evidence="1 2">B36.5</strain>
    </source>
</reference>
<dbReference type="Gene3D" id="2.30.26.10">
    <property type="entry name" value="Dihydroorotate Dehydrogenase A, chain A, domain 2"/>
    <property type="match status" value="1"/>
</dbReference>
<evidence type="ECO:0000313" key="1">
    <source>
        <dbReference type="EMBL" id="QEJ98899.1"/>
    </source>
</evidence>
<dbReference type="Proteomes" id="UP000323594">
    <property type="component" value="Chromosome"/>
</dbReference>
<accession>A0AAE6IV61</accession>
<dbReference type="GeneID" id="57754108"/>
<dbReference type="EMBL" id="CP042817">
    <property type="protein sequence ID" value="QEJ98899.1"/>
    <property type="molecule type" value="Genomic_DNA"/>
</dbReference>
<dbReference type="SUPFAM" id="SSF51395">
    <property type="entry name" value="FMN-linked oxidoreductases"/>
    <property type="match status" value="1"/>
</dbReference>
<sequence length="560" mass="64296">MSDTMYGVGFKNILKHIFTEYEKKQTIYNVKGIFKKNNDKVLKIFGSDLESPLGVAAGPHTQLAHNIAADYVGGARFIELKTVQYLYGEELGIQRPCIRADDEAYNIEWSSEFRADIARDEYVRAWFVCKVLAKELDLGSPEGFIFNMSVGYNLEGIKHPLIDEFIETLKDARNTKVYKQCKEDLIELLPMFKKVDREFIESISPNICNSLTLSTMHGTPPEEIEKIVKYILTEKKLHTYIKCNPTLLGYEYVRKVLDEMGYDYIQFGRHQFDIDLQFDDAVVMIKNLQNLAKNLNLEFGVKLTNTFQVAINNRELPGSDMYMSGKALYPLSIATAAKLSKAFDGKLPISFSGGADKNNIKELFDAGIFPVTVCTVLLKPAGLDNLKQLADKLEEVEYKKNKITDTEKIEALRKDSLKNKNYIKSEKERKKYDLHKSFEGIKDDSYECRVLCKNCIRVCPNRANEELVLDDKKIIVHIDSVCNECGNCQFYCIEPARPYKDRITIFNTLDDFHNSENPGFYKKQGEFYYRLNGDEGVGELPKELKNIYSKIAEDMPYYIE</sequence>
<protein>
    <submittedName>
        <fullName evidence="1">Selenate reductase</fullName>
    </submittedName>
</protein>
<dbReference type="Gene3D" id="3.20.20.70">
    <property type="entry name" value="Aldolase class I"/>
    <property type="match status" value="1"/>
</dbReference>
<dbReference type="SUPFAM" id="SSF54862">
    <property type="entry name" value="4Fe-4S ferredoxins"/>
    <property type="match status" value="1"/>
</dbReference>
<gene>
    <name evidence="1" type="ORF">FUT82_13445</name>
</gene>
<evidence type="ECO:0000313" key="2">
    <source>
        <dbReference type="Proteomes" id="UP000323594"/>
    </source>
</evidence>
<dbReference type="AlphaFoldDB" id="A0AAE6IV61"/>
<name>A0AAE6IV61_TREPH</name>
<organism evidence="1 2">
    <name type="scientific">Treponema phagedenis</name>
    <dbReference type="NCBI Taxonomy" id="162"/>
    <lineage>
        <taxon>Bacteria</taxon>
        <taxon>Pseudomonadati</taxon>
        <taxon>Spirochaetota</taxon>
        <taxon>Spirochaetia</taxon>
        <taxon>Spirochaetales</taxon>
        <taxon>Treponemataceae</taxon>
        <taxon>Treponema</taxon>
    </lineage>
</organism>
<dbReference type="InterPro" id="IPR013785">
    <property type="entry name" value="Aldolase_TIM"/>
</dbReference>
<dbReference type="RefSeq" id="WP_148879167.1">
    <property type="nucleotide sequence ID" value="NZ_CP027018.1"/>
</dbReference>
<dbReference type="InterPro" id="IPR023359">
    <property type="entry name" value="Dihydro_DH_chainA_dom2"/>
</dbReference>